<reference evidence="4 5" key="1">
    <citation type="submission" date="2024-02" db="EMBL/GenBank/DDBJ databases">
        <title>Bacteria isolated from the canopy kelp, Nereocystis luetkeana.</title>
        <authorList>
            <person name="Pfister C.A."/>
            <person name="Younker I.T."/>
            <person name="Light S.H."/>
        </authorList>
    </citation>
    <scope>NUCLEOTIDE SEQUENCE [LARGE SCALE GENOMIC DNA]</scope>
    <source>
        <strain evidence="4 5">TI.2.07</strain>
    </source>
</reference>
<keyword evidence="5" id="KW-1185">Reference proteome</keyword>
<accession>A0ABU9HAB3</accession>
<feature type="chain" id="PRO_5045884927" evidence="3">
    <location>
        <begin position="23"/>
        <end position="733"/>
    </location>
</feature>
<organism evidence="4 5">
    <name type="scientific">Psychromonas arctica</name>
    <dbReference type="NCBI Taxonomy" id="168275"/>
    <lineage>
        <taxon>Bacteria</taxon>
        <taxon>Pseudomonadati</taxon>
        <taxon>Pseudomonadota</taxon>
        <taxon>Gammaproteobacteria</taxon>
        <taxon>Alteromonadales</taxon>
        <taxon>Psychromonadaceae</taxon>
        <taxon>Psychromonas</taxon>
    </lineage>
</organism>
<keyword evidence="2" id="KW-0812">Transmembrane</keyword>
<sequence length="733" mass="84002">MNFFSRALLSCLLLSISHSASAIGLTDALIPASIKKSYKTRQLEPLTCIKSVTQFIEKVAALPPPVNTRSSENLLTNNKRVVNNAPTHLLASCYIELEDYEKSLTLLMPLLKNPSVTPDEIRTLNLISSEIPESERPQLSNETLINMMQNSLKLMKEEKRKNKNNLDEILNLSITKLALETHQYQLANESLSKVKQNLKNSKETELLAWLAYFYGHYYDQINQQQLAITNFQNANSMADKLELIKLSSLVKESLSTLYQQKHRYKRAIDFASQRVELLLPTENYVEQADSLLKFAILKRQNKEFNQSLIYLFNAMELVEKNNKTLLAYIYLELGRTYASIPYDLQKNTDLAQKYLQNARHHFQKLNKLEQQTASILLLAQLNIRSQDTGLAILQLENVLTLAKDKFPELRVKAFEMLALSYELSGDHQQANFHFKNFHSLQNAIKEKQFALQQLKINEQFQLIEQTQQQIQLETKNNELLLKNNRFKNVAYVATLLLLISFLIIFAVLRRTKKLVISEQITRKKLQLHPRTKLPSHQVQVQNNDLQYQGKPLFYALVYVPFLSNLNGSKGLFSSEKIETALGEELKNNFQEHTMITQVRDNQLLFISEQAHHGEAKKFAQEIEVFFKSFADTYSLDGQVASGVVAFPFLHNVSRAIAPERMLNLTSLALFGACKIRETVGESSWLELYAIEKIQPAFFDGDLWILGQAGIDKGIVKLKCSHPGTTICWPELNR</sequence>
<evidence type="ECO:0000256" key="3">
    <source>
        <dbReference type="SAM" id="SignalP"/>
    </source>
</evidence>
<dbReference type="InterPro" id="IPR011990">
    <property type="entry name" value="TPR-like_helical_dom_sf"/>
</dbReference>
<protein>
    <submittedName>
        <fullName evidence="4">GGDEF domain-containing protein</fullName>
    </submittedName>
</protein>
<keyword evidence="3" id="KW-0732">Signal</keyword>
<gene>
    <name evidence="4" type="ORF">V6255_06650</name>
</gene>
<evidence type="ECO:0000256" key="2">
    <source>
        <dbReference type="SAM" id="Phobius"/>
    </source>
</evidence>
<evidence type="ECO:0000313" key="5">
    <source>
        <dbReference type="Proteomes" id="UP001366060"/>
    </source>
</evidence>
<comment type="caution">
    <text evidence="4">The sequence shown here is derived from an EMBL/GenBank/DDBJ whole genome shotgun (WGS) entry which is preliminary data.</text>
</comment>
<feature type="transmembrane region" description="Helical" evidence="2">
    <location>
        <begin position="489"/>
        <end position="508"/>
    </location>
</feature>
<evidence type="ECO:0000256" key="1">
    <source>
        <dbReference type="SAM" id="Coils"/>
    </source>
</evidence>
<evidence type="ECO:0000313" key="4">
    <source>
        <dbReference type="EMBL" id="MEL0658820.1"/>
    </source>
</evidence>
<dbReference type="EMBL" id="JBAKBA010000011">
    <property type="protein sequence ID" value="MEL0658820.1"/>
    <property type="molecule type" value="Genomic_DNA"/>
</dbReference>
<proteinExistence type="predicted"/>
<dbReference type="Proteomes" id="UP001366060">
    <property type="component" value="Unassembled WGS sequence"/>
</dbReference>
<keyword evidence="2" id="KW-0472">Membrane</keyword>
<name>A0ABU9HAB3_9GAMM</name>
<feature type="signal peptide" evidence="3">
    <location>
        <begin position="1"/>
        <end position="22"/>
    </location>
</feature>
<keyword evidence="1" id="KW-0175">Coiled coil</keyword>
<dbReference type="Gene3D" id="1.25.40.10">
    <property type="entry name" value="Tetratricopeptide repeat domain"/>
    <property type="match status" value="1"/>
</dbReference>
<dbReference type="RefSeq" id="WP_341627448.1">
    <property type="nucleotide sequence ID" value="NZ_JBAKBA010000011.1"/>
</dbReference>
<feature type="coiled-coil region" evidence="1">
    <location>
        <begin position="145"/>
        <end position="204"/>
    </location>
</feature>
<dbReference type="SUPFAM" id="SSF48452">
    <property type="entry name" value="TPR-like"/>
    <property type="match status" value="1"/>
</dbReference>
<keyword evidence="2" id="KW-1133">Transmembrane helix</keyword>